<reference evidence="3 4" key="1">
    <citation type="journal article" date="2019" name="ISME J.">
        <title>Isolation and characterization of a thermophilic sulfur- and iron-reducing thaumarchaeote from a terrestrial acidic hot spring.</title>
        <authorList>
            <person name="Kato S."/>
            <person name="Itoh T."/>
            <person name="Yuki M."/>
            <person name="Nagamori M."/>
            <person name="Ohnishi M."/>
            <person name="Uematsu K."/>
            <person name="Suzuki K."/>
            <person name="Takashina T."/>
            <person name="Ohkuma M."/>
        </authorList>
    </citation>
    <scope>NUCLEOTIDE SEQUENCE [LARGE SCALE GENOMIC DNA]</scope>
    <source>
        <strain evidence="3 4">NAS-02</strain>
    </source>
</reference>
<keyword evidence="4" id="KW-1185">Reference proteome</keyword>
<protein>
    <submittedName>
        <fullName evidence="3">Ribulose-phosphate 3-epimerase</fullName>
        <ecNumber evidence="3">5.1.3.1</ecNumber>
    </submittedName>
</protein>
<keyword evidence="1" id="KW-0479">Metal-binding</keyword>
<gene>
    <name evidence="3" type="ORF">NAS2_1387</name>
</gene>
<accession>A0A4P2VDZ4</accession>
<dbReference type="OrthoDB" id="53073at2157"/>
<name>A0A4P2VDZ4_9ARCH</name>
<dbReference type="RefSeq" id="WP_174448972.1">
    <property type="nucleotide sequence ID" value="NZ_AP018732.1"/>
</dbReference>
<dbReference type="GO" id="GO:0004750">
    <property type="term" value="F:D-ribulose-phosphate 3-epimerase activity"/>
    <property type="evidence" value="ECO:0007669"/>
    <property type="project" value="UniProtKB-EC"/>
</dbReference>
<evidence type="ECO:0000313" key="3">
    <source>
        <dbReference type="EMBL" id="BBE42774.1"/>
    </source>
</evidence>
<evidence type="ECO:0000313" key="4">
    <source>
        <dbReference type="Proteomes" id="UP000509448"/>
    </source>
</evidence>
<dbReference type="CDD" id="cd00429">
    <property type="entry name" value="RPE"/>
    <property type="match status" value="1"/>
</dbReference>
<dbReference type="GO" id="GO:0005975">
    <property type="term" value="P:carbohydrate metabolic process"/>
    <property type="evidence" value="ECO:0007669"/>
    <property type="project" value="InterPro"/>
</dbReference>
<proteinExistence type="predicted"/>
<dbReference type="AlphaFoldDB" id="A0A4P2VDZ4"/>
<dbReference type="InterPro" id="IPR013785">
    <property type="entry name" value="Aldolase_TIM"/>
</dbReference>
<evidence type="ECO:0000256" key="2">
    <source>
        <dbReference type="ARBA" id="ARBA00023235"/>
    </source>
</evidence>
<dbReference type="EMBL" id="AP018732">
    <property type="protein sequence ID" value="BBE42774.1"/>
    <property type="molecule type" value="Genomic_DNA"/>
</dbReference>
<dbReference type="Proteomes" id="UP000509448">
    <property type="component" value="Chromosome"/>
</dbReference>
<keyword evidence="2 3" id="KW-0413">Isomerase</keyword>
<evidence type="ECO:0000256" key="1">
    <source>
        <dbReference type="ARBA" id="ARBA00022723"/>
    </source>
</evidence>
<dbReference type="EC" id="5.1.3.1" evidence="3"/>
<dbReference type="Pfam" id="PF00834">
    <property type="entry name" value="Ribul_P_3_epim"/>
    <property type="match status" value="1"/>
</dbReference>
<dbReference type="Gene3D" id="3.20.20.70">
    <property type="entry name" value="Aldolase class I"/>
    <property type="match status" value="1"/>
</dbReference>
<dbReference type="GO" id="GO:0046872">
    <property type="term" value="F:metal ion binding"/>
    <property type="evidence" value="ECO:0007669"/>
    <property type="project" value="UniProtKB-KW"/>
</dbReference>
<dbReference type="InterPro" id="IPR011060">
    <property type="entry name" value="RibuloseP-bd_barrel"/>
</dbReference>
<dbReference type="SUPFAM" id="SSF51366">
    <property type="entry name" value="Ribulose-phoshate binding barrel"/>
    <property type="match status" value="1"/>
</dbReference>
<dbReference type="GeneID" id="55585198"/>
<sequence length="221" mass="23251">MGSIRIHASLLGLGVTQLPEALRGAEAAGVDAIHFDISDGCFTENLTYGPWLPADLRGLSRLEFEAHLMVVHPGAYYGELSRSVSRVYFHAEAVEDPRREAAAIRDLGVSPGLALSPGTTVASISGHLDSVDSVLVMLVRPGRGGQTMDASLLDKVSELSAIRERKEMEFSIAVDGGVKPGNARLAASRGADVLISGTGIFAGDPSAAVEEFRRSVRIGGV</sequence>
<dbReference type="KEGG" id="ccai:NAS2_1387"/>
<dbReference type="PANTHER" id="PTHR11749">
    <property type="entry name" value="RIBULOSE-5-PHOSPHATE-3-EPIMERASE"/>
    <property type="match status" value="1"/>
</dbReference>
<organism evidence="3 4">
    <name type="scientific">Conexivisphaera calida</name>
    <dbReference type="NCBI Taxonomy" id="1874277"/>
    <lineage>
        <taxon>Archaea</taxon>
        <taxon>Nitrososphaerota</taxon>
        <taxon>Conexivisphaeria</taxon>
        <taxon>Conexivisphaerales</taxon>
        <taxon>Conexivisphaeraceae</taxon>
        <taxon>Conexivisphaera</taxon>
    </lineage>
</organism>
<dbReference type="InterPro" id="IPR000056">
    <property type="entry name" value="Ribul_P_3_epim-like"/>
</dbReference>